<dbReference type="AlphaFoldDB" id="A0A0F9FFT8"/>
<dbReference type="CDD" id="cd00200">
    <property type="entry name" value="WD40"/>
    <property type="match status" value="1"/>
</dbReference>
<dbReference type="Gene3D" id="2.130.10.10">
    <property type="entry name" value="YVTN repeat-like/Quinoprotein amine dehydrogenase"/>
    <property type="match status" value="1"/>
</dbReference>
<dbReference type="PANTHER" id="PTHR19848:SF8">
    <property type="entry name" value="F-BOX AND WD REPEAT DOMAIN CONTAINING 7"/>
    <property type="match status" value="1"/>
</dbReference>
<comment type="caution">
    <text evidence="3">The sequence shown here is derived from an EMBL/GenBank/DDBJ whole genome shotgun (WGS) entry which is preliminary data.</text>
</comment>
<dbReference type="SUPFAM" id="SSF50998">
    <property type="entry name" value="Quinoprotein alcohol dehydrogenase-like"/>
    <property type="match status" value="1"/>
</dbReference>
<organism evidence="3">
    <name type="scientific">marine sediment metagenome</name>
    <dbReference type="NCBI Taxonomy" id="412755"/>
    <lineage>
        <taxon>unclassified sequences</taxon>
        <taxon>metagenomes</taxon>
        <taxon>ecological metagenomes</taxon>
    </lineage>
</organism>
<dbReference type="PROSITE" id="PS00678">
    <property type="entry name" value="WD_REPEATS_1"/>
    <property type="match status" value="2"/>
</dbReference>
<keyword evidence="1" id="KW-0853">WD repeat</keyword>
<dbReference type="PROSITE" id="PS50294">
    <property type="entry name" value="WD_REPEATS_REGION"/>
    <property type="match status" value="2"/>
</dbReference>
<dbReference type="PANTHER" id="PTHR19848">
    <property type="entry name" value="WD40 REPEAT PROTEIN"/>
    <property type="match status" value="1"/>
</dbReference>
<sequence>MIMEDNIEDTKVKENLIEHPKKYITVWRNKWIASKAGNIDDFIKVYKNLGEMMQRWKDKGIILDPDIICTMENDYAQFCTYDEAVALQEGFERFKVEAFEEWDDEPETDVPFFEVNKYISLKLIQGETLIFVNGEQFNQCRYVLLVNLLRNEKQEEIGSIDEAQSVYNNDLENDITPEELGITKEQEFWAHSSNLQTWAENWYDSRLLHSNLAFPLLKKLTEVGDVNAKKVFKDEIGKRFVSGFFPVMAYLFKEGFMNCLTTEEFSSLLDEVDYSKLDVNKLLVNLKDFVFCDHTYRFLLRIKDEFEDYFRENPIYIDIAEYRLDESEFSPVVITPDSNYFIRGSNDGKLKEFNMITGDLERVFGSHKMAVFALAISRDGKYIASSGDSTINVWDYSTGDLIYTLSGHQDVVNCLRFDPQGGYLVSGSADNEIKAWDLISGKVKRTLGSHWGGVLSLDYSQDGSYLVSSALDTTINLWDVKKGRLISTFIDKKENIHGVAISKDNSFIVSATNSTLKIWDIKENKLSCIIRVPHDEYDFYSFVLTPDSKFIVSALQGPLEEGGALSLWRVADGKLIITLPIREGFRTYSQKLNMITISQDGVFIVGAA</sequence>
<dbReference type="SMART" id="SM00320">
    <property type="entry name" value="WD40"/>
    <property type="match status" value="4"/>
</dbReference>
<gene>
    <name evidence="3" type="ORF">LCGC14_2036410</name>
</gene>
<feature type="non-terminal residue" evidence="3">
    <location>
        <position position="608"/>
    </location>
</feature>
<evidence type="ECO:0000256" key="2">
    <source>
        <dbReference type="ARBA" id="ARBA00022737"/>
    </source>
</evidence>
<dbReference type="InterPro" id="IPR011047">
    <property type="entry name" value="Quinoprotein_ADH-like_sf"/>
</dbReference>
<dbReference type="InterPro" id="IPR001680">
    <property type="entry name" value="WD40_rpt"/>
</dbReference>
<dbReference type="PROSITE" id="PS50082">
    <property type="entry name" value="WD_REPEATS_2"/>
    <property type="match status" value="3"/>
</dbReference>
<dbReference type="InterPro" id="IPR020472">
    <property type="entry name" value="WD40_PAC1"/>
</dbReference>
<dbReference type="InterPro" id="IPR019775">
    <property type="entry name" value="WD40_repeat_CS"/>
</dbReference>
<keyword evidence="2" id="KW-0677">Repeat</keyword>
<evidence type="ECO:0000256" key="1">
    <source>
        <dbReference type="ARBA" id="ARBA00022574"/>
    </source>
</evidence>
<name>A0A0F9FFT8_9ZZZZ</name>
<proteinExistence type="predicted"/>
<dbReference type="EMBL" id="LAZR01023795">
    <property type="protein sequence ID" value="KKL77286.1"/>
    <property type="molecule type" value="Genomic_DNA"/>
</dbReference>
<accession>A0A0F9FFT8</accession>
<dbReference type="Pfam" id="PF00400">
    <property type="entry name" value="WD40"/>
    <property type="match status" value="4"/>
</dbReference>
<dbReference type="PRINTS" id="PR00320">
    <property type="entry name" value="GPROTEINBRPT"/>
</dbReference>
<evidence type="ECO:0000313" key="3">
    <source>
        <dbReference type="EMBL" id="KKL77286.1"/>
    </source>
</evidence>
<protein>
    <submittedName>
        <fullName evidence="3">Uncharacterized protein</fullName>
    </submittedName>
</protein>
<dbReference type="InterPro" id="IPR015943">
    <property type="entry name" value="WD40/YVTN_repeat-like_dom_sf"/>
</dbReference>
<reference evidence="3" key="1">
    <citation type="journal article" date="2015" name="Nature">
        <title>Complex archaea that bridge the gap between prokaryotes and eukaryotes.</title>
        <authorList>
            <person name="Spang A."/>
            <person name="Saw J.H."/>
            <person name="Jorgensen S.L."/>
            <person name="Zaremba-Niedzwiedzka K."/>
            <person name="Martijn J."/>
            <person name="Lind A.E."/>
            <person name="van Eijk R."/>
            <person name="Schleper C."/>
            <person name="Guy L."/>
            <person name="Ettema T.J."/>
        </authorList>
    </citation>
    <scope>NUCLEOTIDE SEQUENCE</scope>
</reference>